<dbReference type="PROSITE" id="PS00463">
    <property type="entry name" value="ZN2_CY6_FUNGAL_1"/>
    <property type="match status" value="1"/>
</dbReference>
<dbReference type="InterPro" id="IPR007219">
    <property type="entry name" value="XnlR_reg_dom"/>
</dbReference>
<feature type="region of interest" description="Disordered" evidence="8">
    <location>
        <begin position="659"/>
        <end position="684"/>
    </location>
</feature>
<dbReference type="GO" id="GO:0003677">
    <property type="term" value="F:DNA binding"/>
    <property type="evidence" value="ECO:0007669"/>
    <property type="project" value="UniProtKB-KW"/>
</dbReference>
<proteinExistence type="predicted"/>
<dbReference type="InterPro" id="IPR001138">
    <property type="entry name" value="Zn2Cys6_DnaBD"/>
</dbReference>
<evidence type="ECO:0000256" key="5">
    <source>
        <dbReference type="ARBA" id="ARBA00023125"/>
    </source>
</evidence>
<dbReference type="KEGG" id="ache:ACHE_30361S"/>
<dbReference type="AlphaFoldDB" id="A0A7R7ZM88"/>
<dbReference type="SUPFAM" id="SSF57701">
    <property type="entry name" value="Zn2/Cys6 DNA-binding domain"/>
    <property type="match status" value="1"/>
</dbReference>
<dbReference type="PANTHER" id="PTHR31313:SF85">
    <property type="entry name" value="ZN(II)2CYS6 TRANSCRIPTION FACTOR (EUROFUNG)"/>
    <property type="match status" value="1"/>
</dbReference>
<dbReference type="Gene3D" id="4.10.240.10">
    <property type="entry name" value="Zn(2)-C6 fungal-type DNA-binding domain"/>
    <property type="match status" value="1"/>
</dbReference>
<gene>
    <name evidence="10" type="ORF">ACHE_30361S</name>
</gene>
<feature type="compositionally biased region" description="Low complexity" evidence="8">
    <location>
        <begin position="108"/>
        <end position="130"/>
    </location>
</feature>
<evidence type="ECO:0000256" key="6">
    <source>
        <dbReference type="ARBA" id="ARBA00023163"/>
    </source>
</evidence>
<evidence type="ECO:0000313" key="11">
    <source>
        <dbReference type="Proteomes" id="UP000637239"/>
    </source>
</evidence>
<dbReference type="Proteomes" id="UP000637239">
    <property type="component" value="Chromosome 3"/>
</dbReference>
<dbReference type="GO" id="GO:0006351">
    <property type="term" value="P:DNA-templated transcription"/>
    <property type="evidence" value="ECO:0007669"/>
    <property type="project" value="InterPro"/>
</dbReference>
<dbReference type="GeneID" id="66980733"/>
<reference evidence="10" key="2">
    <citation type="submission" date="2021-02" db="EMBL/GenBank/DDBJ databases">
        <title>Aspergillus chevalieri M1 genome sequence.</title>
        <authorList>
            <person name="Kadooka C."/>
            <person name="Mori K."/>
            <person name="Futagami T."/>
        </authorList>
    </citation>
    <scope>NUCLEOTIDE SEQUENCE</scope>
    <source>
        <strain evidence="10">M1</strain>
    </source>
</reference>
<keyword evidence="7" id="KW-0539">Nucleus</keyword>
<dbReference type="Pfam" id="PF00172">
    <property type="entry name" value="Zn_clus"/>
    <property type="match status" value="1"/>
</dbReference>
<evidence type="ECO:0000256" key="4">
    <source>
        <dbReference type="ARBA" id="ARBA00023015"/>
    </source>
</evidence>
<feature type="compositionally biased region" description="Low complexity" evidence="8">
    <location>
        <begin position="625"/>
        <end position="645"/>
    </location>
</feature>
<dbReference type="SMART" id="SM00066">
    <property type="entry name" value="GAL4"/>
    <property type="match status" value="1"/>
</dbReference>
<sequence>MARRQKLVCNACRQRKSRCDGTTPSCSNCAATGRQCHYDKAPSLAYVRALQERIQMLESRQAVPKEGSVPLNFAGQDEESISVDARGDLSYHNLTSAIHETPSEKESASTIGEPPSSSSLSTTATIATPSGTEQVNGAEIRRALVAHTTAQRQQEDQHLDLIATHTDIPSPLARTLLELYWCWLHTSFLFVYRPTFTRDMPLLVGQGDGARRTYCSDTLLKVVYAHSCRFVRDPESTWDPLGRSETFERFADRLMSEAQVALAMETINPPSIPTIQALLQQSARDMAYGRSSQAWLYSGMAFRMAIDLGIHVSTERLQRYARWLSPEDIEVRKRLFWSLYAWDKHISLYLGRMPNFLAGTDSIPLEFLDDYTETEPWKPFYGSERLDNRGDYPPTPGHVVSCFTALCKLCKILSRLMLELYSPGTHKPKAEPVQDFPKMAAFVAINEELQTWRSGLPPFLKIDPQNIPSISPPHYITSLNLMYHTTLILLHRPHVAGQRDLNAPAVQRSWRICKTAMRAIHDILQLYVGTFGFSHITYMNSYCTYTAATTAVYQLEIDDEQQKTIGPTRNSIWTELKFLLDILQRTAVSMTGLNRSIDIIRSRLKKILDRRAASQLQSLFPPALSSQRMPSQSSQPPSPSSYFQSSEFTFSDARPTLSATPSLLPRQSQSNPLNSGPPTETPLNQVNTNLEAWASWLPAFPGQDVSLGTESLFDCEAGLSPDTRCALMGSNLDPHLSLDYPLTGEAMDEYSRFTEGL</sequence>
<comment type="subcellular location">
    <subcellularLocation>
        <location evidence="1">Nucleus</location>
    </subcellularLocation>
</comment>
<dbReference type="PANTHER" id="PTHR31313">
    <property type="entry name" value="TY1 ENHANCER ACTIVATOR"/>
    <property type="match status" value="1"/>
</dbReference>
<dbReference type="CDD" id="cd12148">
    <property type="entry name" value="fungal_TF_MHR"/>
    <property type="match status" value="1"/>
</dbReference>
<feature type="domain" description="Zn(2)-C6 fungal-type" evidence="9">
    <location>
        <begin position="8"/>
        <end position="38"/>
    </location>
</feature>
<keyword evidence="6" id="KW-0804">Transcription</keyword>
<keyword evidence="5" id="KW-0238">DNA-binding</keyword>
<dbReference type="GO" id="GO:0005634">
    <property type="term" value="C:nucleus"/>
    <property type="evidence" value="ECO:0007669"/>
    <property type="project" value="UniProtKB-SubCell"/>
</dbReference>
<dbReference type="EMBL" id="AP024418">
    <property type="protein sequence ID" value="BCR86374.1"/>
    <property type="molecule type" value="Genomic_DNA"/>
</dbReference>
<protein>
    <recommendedName>
        <fullName evidence="9">Zn(2)-C6 fungal-type domain-containing protein</fullName>
    </recommendedName>
</protein>
<dbReference type="Pfam" id="PF04082">
    <property type="entry name" value="Fungal_trans"/>
    <property type="match status" value="1"/>
</dbReference>
<evidence type="ECO:0000256" key="3">
    <source>
        <dbReference type="ARBA" id="ARBA00022833"/>
    </source>
</evidence>
<dbReference type="InterPro" id="IPR051615">
    <property type="entry name" value="Transcr_Regulatory_Elem"/>
</dbReference>
<evidence type="ECO:0000256" key="8">
    <source>
        <dbReference type="SAM" id="MobiDB-lite"/>
    </source>
</evidence>
<feature type="region of interest" description="Disordered" evidence="8">
    <location>
        <begin position="98"/>
        <end position="133"/>
    </location>
</feature>
<reference evidence="10" key="1">
    <citation type="submission" date="2021-01" db="EMBL/GenBank/DDBJ databases">
        <authorList>
            <consortium name="Aspergillus chevalieri M1 genome sequencing consortium"/>
            <person name="Kazuki M."/>
            <person name="Futagami T."/>
        </authorList>
    </citation>
    <scope>NUCLEOTIDE SEQUENCE</scope>
    <source>
        <strain evidence="10">M1</strain>
    </source>
</reference>
<keyword evidence="2" id="KW-0479">Metal-binding</keyword>
<dbReference type="CDD" id="cd00067">
    <property type="entry name" value="GAL4"/>
    <property type="match status" value="1"/>
</dbReference>
<evidence type="ECO:0000259" key="9">
    <source>
        <dbReference type="PROSITE" id="PS50048"/>
    </source>
</evidence>
<dbReference type="InterPro" id="IPR036864">
    <property type="entry name" value="Zn2-C6_fun-type_DNA-bd_sf"/>
</dbReference>
<evidence type="ECO:0000256" key="1">
    <source>
        <dbReference type="ARBA" id="ARBA00004123"/>
    </source>
</evidence>
<evidence type="ECO:0000313" key="10">
    <source>
        <dbReference type="EMBL" id="BCR86374.1"/>
    </source>
</evidence>
<keyword evidence="4" id="KW-0805">Transcription regulation</keyword>
<feature type="region of interest" description="Disordered" evidence="8">
    <location>
        <begin position="623"/>
        <end position="645"/>
    </location>
</feature>
<dbReference type="PROSITE" id="PS50048">
    <property type="entry name" value="ZN2_CY6_FUNGAL_2"/>
    <property type="match status" value="1"/>
</dbReference>
<organism evidence="10 11">
    <name type="scientific">Aspergillus chevalieri</name>
    <name type="common">Eurotium chevalieri</name>
    <dbReference type="NCBI Taxonomy" id="182096"/>
    <lineage>
        <taxon>Eukaryota</taxon>
        <taxon>Fungi</taxon>
        <taxon>Dikarya</taxon>
        <taxon>Ascomycota</taxon>
        <taxon>Pezizomycotina</taxon>
        <taxon>Eurotiomycetes</taxon>
        <taxon>Eurotiomycetidae</taxon>
        <taxon>Eurotiales</taxon>
        <taxon>Aspergillaceae</taxon>
        <taxon>Aspergillus</taxon>
        <taxon>Aspergillus subgen. Aspergillus</taxon>
    </lineage>
</organism>
<keyword evidence="3" id="KW-0862">Zinc</keyword>
<evidence type="ECO:0000256" key="7">
    <source>
        <dbReference type="ARBA" id="ARBA00023242"/>
    </source>
</evidence>
<keyword evidence="11" id="KW-1185">Reference proteome</keyword>
<evidence type="ECO:0000256" key="2">
    <source>
        <dbReference type="ARBA" id="ARBA00022723"/>
    </source>
</evidence>
<dbReference type="RefSeq" id="XP_043134896.1">
    <property type="nucleotide sequence ID" value="XM_043276971.1"/>
</dbReference>
<dbReference type="GO" id="GO:0000981">
    <property type="term" value="F:DNA-binding transcription factor activity, RNA polymerase II-specific"/>
    <property type="evidence" value="ECO:0007669"/>
    <property type="project" value="InterPro"/>
</dbReference>
<accession>A0A7R7ZM88</accession>
<name>A0A7R7ZM88_ASPCH</name>
<dbReference type="GO" id="GO:0008270">
    <property type="term" value="F:zinc ion binding"/>
    <property type="evidence" value="ECO:0007669"/>
    <property type="project" value="InterPro"/>
</dbReference>
<dbReference type="SMART" id="SM00906">
    <property type="entry name" value="Fungal_trans"/>
    <property type="match status" value="1"/>
</dbReference>